<dbReference type="Pfam" id="PF00348">
    <property type="entry name" value="polyprenyl_synt"/>
    <property type="match status" value="1"/>
</dbReference>
<keyword evidence="8" id="KW-1185">Reference proteome</keyword>
<dbReference type="SUPFAM" id="SSF48576">
    <property type="entry name" value="Terpenoid synthases"/>
    <property type="match status" value="1"/>
</dbReference>
<dbReference type="EC" id="2.5.1.1" evidence="7"/>
<dbReference type="Gene3D" id="1.10.600.10">
    <property type="entry name" value="Farnesyl Diphosphate Synthase"/>
    <property type="match status" value="1"/>
</dbReference>
<proteinExistence type="inferred from homology"/>
<evidence type="ECO:0000313" key="7">
    <source>
        <dbReference type="EMBL" id="MBP2471556.1"/>
    </source>
</evidence>
<evidence type="ECO:0000256" key="5">
    <source>
        <dbReference type="ARBA" id="ARBA00022842"/>
    </source>
</evidence>
<dbReference type="SFLD" id="SFLDS00005">
    <property type="entry name" value="Isoprenoid_Synthase_Type_I"/>
    <property type="match status" value="1"/>
</dbReference>
<accession>A0ABS5A4P9</accession>
<dbReference type="PANTHER" id="PTHR12001">
    <property type="entry name" value="GERANYLGERANYL PYROPHOSPHATE SYNTHASE"/>
    <property type="match status" value="1"/>
</dbReference>
<evidence type="ECO:0000256" key="3">
    <source>
        <dbReference type="ARBA" id="ARBA00022679"/>
    </source>
</evidence>
<dbReference type="PROSITE" id="PS00444">
    <property type="entry name" value="POLYPRENYL_SYNTHASE_2"/>
    <property type="match status" value="1"/>
</dbReference>
<keyword evidence="3 6" id="KW-0808">Transferase</keyword>
<dbReference type="InterPro" id="IPR033749">
    <property type="entry name" value="Polyprenyl_synt_CS"/>
</dbReference>
<dbReference type="GO" id="GO:0004337">
    <property type="term" value="F:(2E,6E)-farnesyl diphosphate synthase activity"/>
    <property type="evidence" value="ECO:0007669"/>
    <property type="project" value="UniProtKB-EC"/>
</dbReference>
<evidence type="ECO:0000256" key="2">
    <source>
        <dbReference type="ARBA" id="ARBA00006706"/>
    </source>
</evidence>
<comment type="caution">
    <text evidence="7">The sequence shown here is derived from an EMBL/GenBank/DDBJ whole genome shotgun (WGS) entry which is preliminary data.</text>
</comment>
<protein>
    <submittedName>
        <fullName evidence="7">Geranylgeranyl diphosphate synthase type I</fullName>
        <ecNumber evidence="7">2.5.1.1</ecNumber>
        <ecNumber evidence="7">2.5.1.10</ecNumber>
        <ecNumber evidence="7">2.5.1.29</ecNumber>
    </submittedName>
</protein>
<evidence type="ECO:0000256" key="4">
    <source>
        <dbReference type="ARBA" id="ARBA00022723"/>
    </source>
</evidence>
<keyword evidence="5" id="KW-0460">Magnesium</keyword>
<keyword evidence="4" id="KW-0479">Metal-binding</keyword>
<dbReference type="SFLD" id="SFLDG01017">
    <property type="entry name" value="Polyprenyl_Transferase_Like"/>
    <property type="match status" value="1"/>
</dbReference>
<comment type="cofactor">
    <cofactor evidence="1">
        <name>Mg(2+)</name>
        <dbReference type="ChEBI" id="CHEBI:18420"/>
    </cofactor>
</comment>
<evidence type="ECO:0000313" key="8">
    <source>
        <dbReference type="Proteomes" id="UP001519363"/>
    </source>
</evidence>
<gene>
    <name evidence="7" type="ORF">JOF53_000428</name>
</gene>
<dbReference type="GO" id="GO:0004161">
    <property type="term" value="F:dimethylallyltranstransferase activity"/>
    <property type="evidence" value="ECO:0007669"/>
    <property type="project" value="UniProtKB-EC"/>
</dbReference>
<sequence length="365" mass="38811">MLLRQEVFLPAHVEAGLTEALTDFLHRRGTEDVAAGLDPAVVDALTGLALAGGKRLRPAFAWWGWCAGGGAPDAAEVVRALVALELLQCSALVHDDVMDRSRTRRGQPTAHLRFARAHRSAGWSGDADRFGDGVAILVGDLALAWADDALATAGLAADELCRARRPWQAMRTEMIAGQYLDLRAHAKGEDALPALLRVARLKTASYTVERPLQLGLALAGAPAPVVERLREYGRALGVAFQLRDDLLGVFGDPAVTGKPVSDDLREGKRTPLLVTGRRLAERAGHTEASALLGAILDGGGAFPVDESTVDSVRATLEHVGAVAAIEEMVNEHTATALAALAKANLTEPVTRRLGTLARTLTRRDH</sequence>
<name>A0ABS5A4P9_9PSEU</name>
<dbReference type="EMBL" id="JAGIOO010000001">
    <property type="protein sequence ID" value="MBP2471556.1"/>
    <property type="molecule type" value="Genomic_DNA"/>
</dbReference>
<evidence type="ECO:0000256" key="6">
    <source>
        <dbReference type="RuleBase" id="RU004466"/>
    </source>
</evidence>
<dbReference type="RefSeq" id="WP_249044415.1">
    <property type="nucleotide sequence ID" value="NZ_JAGIOO010000001.1"/>
</dbReference>
<dbReference type="InterPro" id="IPR000092">
    <property type="entry name" value="Polyprenyl_synt"/>
</dbReference>
<dbReference type="PANTHER" id="PTHR12001:SF85">
    <property type="entry name" value="SHORT CHAIN ISOPRENYL DIPHOSPHATE SYNTHASE"/>
    <property type="match status" value="1"/>
</dbReference>
<reference evidence="7 8" key="1">
    <citation type="submission" date="2021-03" db="EMBL/GenBank/DDBJ databases">
        <title>Sequencing the genomes of 1000 actinobacteria strains.</title>
        <authorList>
            <person name="Klenk H.-P."/>
        </authorList>
    </citation>
    <scope>NUCLEOTIDE SEQUENCE [LARGE SCALE GENOMIC DNA]</scope>
    <source>
        <strain evidence="7 8">DSM 44580</strain>
    </source>
</reference>
<comment type="similarity">
    <text evidence="2 6">Belongs to the FPP/GGPP synthase family.</text>
</comment>
<dbReference type="GO" id="GO:0004311">
    <property type="term" value="F:geranylgeranyl diphosphate synthase activity"/>
    <property type="evidence" value="ECO:0007669"/>
    <property type="project" value="UniProtKB-EC"/>
</dbReference>
<organism evidence="7 8">
    <name type="scientific">Crossiella equi</name>
    <dbReference type="NCBI Taxonomy" id="130796"/>
    <lineage>
        <taxon>Bacteria</taxon>
        <taxon>Bacillati</taxon>
        <taxon>Actinomycetota</taxon>
        <taxon>Actinomycetes</taxon>
        <taxon>Pseudonocardiales</taxon>
        <taxon>Pseudonocardiaceae</taxon>
        <taxon>Crossiella</taxon>
    </lineage>
</organism>
<dbReference type="EC" id="2.5.1.10" evidence="7"/>
<dbReference type="InterPro" id="IPR008949">
    <property type="entry name" value="Isoprenoid_synthase_dom_sf"/>
</dbReference>
<dbReference type="Proteomes" id="UP001519363">
    <property type="component" value="Unassembled WGS sequence"/>
</dbReference>
<dbReference type="CDD" id="cd00685">
    <property type="entry name" value="Trans_IPPS_HT"/>
    <property type="match status" value="1"/>
</dbReference>
<evidence type="ECO:0000256" key="1">
    <source>
        <dbReference type="ARBA" id="ARBA00001946"/>
    </source>
</evidence>
<dbReference type="PROSITE" id="PS00723">
    <property type="entry name" value="POLYPRENYL_SYNTHASE_1"/>
    <property type="match status" value="1"/>
</dbReference>
<dbReference type="EC" id="2.5.1.29" evidence="7"/>